<keyword evidence="5 10" id="KW-0375">Hydrogen ion transport</keyword>
<dbReference type="InterPro" id="IPR035968">
    <property type="entry name" value="ATP_synth_F1_ATPase_gsu"/>
</dbReference>
<dbReference type="InterPro" id="IPR023632">
    <property type="entry name" value="ATP_synth_F1_gsu_CS"/>
</dbReference>
<dbReference type="PANTHER" id="PTHR11693">
    <property type="entry name" value="ATP SYNTHASE GAMMA CHAIN"/>
    <property type="match status" value="1"/>
</dbReference>
<evidence type="ECO:0000256" key="9">
    <source>
        <dbReference type="ARBA" id="ARBA00023310"/>
    </source>
</evidence>
<dbReference type="Proteomes" id="UP001596303">
    <property type="component" value="Unassembled WGS sequence"/>
</dbReference>
<proteinExistence type="inferred from homology"/>
<keyword evidence="10" id="KW-1003">Cell membrane</keyword>
<evidence type="ECO:0000256" key="7">
    <source>
        <dbReference type="ARBA" id="ARBA00023136"/>
    </source>
</evidence>
<comment type="similarity">
    <text evidence="3 10">Belongs to the ATPase gamma chain family.</text>
</comment>
<keyword evidence="12" id="KW-1185">Reference proteome</keyword>
<reference evidence="12" key="1">
    <citation type="journal article" date="2019" name="Int. J. Syst. Evol. Microbiol.">
        <title>The Global Catalogue of Microorganisms (GCM) 10K type strain sequencing project: providing services to taxonomists for standard genome sequencing and annotation.</title>
        <authorList>
            <consortium name="The Broad Institute Genomics Platform"/>
            <consortium name="The Broad Institute Genome Sequencing Center for Infectious Disease"/>
            <person name="Wu L."/>
            <person name="Ma J."/>
        </authorList>
    </citation>
    <scope>NUCLEOTIDE SEQUENCE [LARGE SCALE GENOMIC DNA]</scope>
    <source>
        <strain evidence="12">CGMCC-1.15741</strain>
    </source>
</reference>
<comment type="subunit">
    <text evidence="10">F-type ATPases have 2 components, CF(1) - the catalytic core - and CF(0) - the membrane proton channel. CF(1) has five subunits: alpha(3), beta(3), gamma(1), delta(1), epsilon(1). CF(0) has three main subunits: a, b and c.</text>
</comment>
<dbReference type="PIRSF" id="PIRSF039089">
    <property type="entry name" value="ATP_synthase_gamma"/>
    <property type="match status" value="1"/>
</dbReference>
<evidence type="ECO:0000313" key="11">
    <source>
        <dbReference type="EMBL" id="MFC6199367.1"/>
    </source>
</evidence>
<dbReference type="Pfam" id="PF00231">
    <property type="entry name" value="ATP-synt"/>
    <property type="match status" value="1"/>
</dbReference>
<gene>
    <name evidence="10" type="primary">atpG</name>
    <name evidence="11" type="ORF">ACFQDM_14870</name>
</gene>
<evidence type="ECO:0000256" key="8">
    <source>
        <dbReference type="ARBA" id="ARBA00023196"/>
    </source>
</evidence>
<keyword evidence="6 10" id="KW-0406">Ion transport</keyword>
<protein>
    <recommendedName>
        <fullName evidence="10">ATP synthase gamma chain</fullName>
    </recommendedName>
    <alternativeName>
        <fullName evidence="10">ATP synthase F1 sector gamma subunit</fullName>
    </alternativeName>
    <alternativeName>
        <fullName evidence="10">F-ATPase gamma subunit</fullName>
    </alternativeName>
</protein>
<comment type="function">
    <text evidence="1 10">Produces ATP from ADP in the presence of a proton gradient across the membrane. The gamma chain is believed to be important in regulating ATPase activity and the flow of protons through the CF(0) complex.</text>
</comment>
<keyword evidence="7 10" id="KW-0472">Membrane</keyword>
<dbReference type="HAMAP" id="MF_00815">
    <property type="entry name" value="ATP_synth_gamma_bact"/>
    <property type="match status" value="1"/>
</dbReference>
<dbReference type="SUPFAM" id="SSF52943">
    <property type="entry name" value="ATP synthase (F1-ATPase), gamma subunit"/>
    <property type="match status" value="1"/>
</dbReference>
<evidence type="ECO:0000256" key="4">
    <source>
        <dbReference type="ARBA" id="ARBA00022448"/>
    </source>
</evidence>
<evidence type="ECO:0000256" key="3">
    <source>
        <dbReference type="ARBA" id="ARBA00007681"/>
    </source>
</evidence>
<dbReference type="NCBIfam" id="NF004146">
    <property type="entry name" value="PRK05621.1-4"/>
    <property type="match status" value="1"/>
</dbReference>
<comment type="caution">
    <text evidence="11">The sequence shown here is derived from an EMBL/GenBank/DDBJ whole genome shotgun (WGS) entry which is preliminary data.</text>
</comment>
<evidence type="ECO:0000256" key="6">
    <source>
        <dbReference type="ARBA" id="ARBA00023065"/>
    </source>
</evidence>
<sequence>MASLKELKGRITSVKSTQKITKAKQMVAAAKLRRAQEAAEASQPYAMRMAAVIANLSSAAEGGQGPKLLAGTGKEDTHLLIVMTAERGLCGGFNANVVKRAREEILRLKAEGKTVKIITVGKKGREQLVRSFKDLMIDHVDTSEARGSDDLSAIALTLGKTLNAKFEAEEFDVCTLIYSRFQNVMTQVPTAKRLIPAEPPEDTPVVDLKGATYIYEPSEEEILEALLPRYLNTQLLSAMLESAAGEQAASMTAMDNATRNAGELIDKLTLQYNRARQAQITTELVEIIAGAEAL</sequence>
<keyword evidence="8 10" id="KW-0139">CF(1)</keyword>
<dbReference type="CDD" id="cd12151">
    <property type="entry name" value="F1-ATPase_gamma"/>
    <property type="match status" value="1"/>
</dbReference>
<dbReference type="Gene3D" id="3.40.1380.10">
    <property type="match status" value="1"/>
</dbReference>
<dbReference type="RefSeq" id="WP_377380363.1">
    <property type="nucleotide sequence ID" value="NZ_JBHSSW010000028.1"/>
</dbReference>
<evidence type="ECO:0000256" key="5">
    <source>
        <dbReference type="ARBA" id="ARBA00022781"/>
    </source>
</evidence>
<name>A0ABW1SCR7_9PROT</name>
<evidence type="ECO:0000256" key="2">
    <source>
        <dbReference type="ARBA" id="ARBA00004170"/>
    </source>
</evidence>
<dbReference type="NCBIfam" id="TIGR01146">
    <property type="entry name" value="ATPsyn_F1gamma"/>
    <property type="match status" value="1"/>
</dbReference>
<evidence type="ECO:0000256" key="10">
    <source>
        <dbReference type="HAMAP-Rule" id="MF_00815"/>
    </source>
</evidence>
<dbReference type="PANTHER" id="PTHR11693:SF22">
    <property type="entry name" value="ATP SYNTHASE SUBUNIT GAMMA, MITOCHONDRIAL"/>
    <property type="match status" value="1"/>
</dbReference>
<evidence type="ECO:0000256" key="1">
    <source>
        <dbReference type="ARBA" id="ARBA00003456"/>
    </source>
</evidence>
<keyword evidence="4 10" id="KW-0813">Transport</keyword>
<evidence type="ECO:0000313" key="12">
    <source>
        <dbReference type="Proteomes" id="UP001596303"/>
    </source>
</evidence>
<organism evidence="11 12">
    <name type="scientific">Ponticaulis profundi</name>
    <dbReference type="NCBI Taxonomy" id="2665222"/>
    <lineage>
        <taxon>Bacteria</taxon>
        <taxon>Pseudomonadati</taxon>
        <taxon>Pseudomonadota</taxon>
        <taxon>Alphaproteobacteria</taxon>
        <taxon>Hyphomonadales</taxon>
        <taxon>Hyphomonadaceae</taxon>
        <taxon>Ponticaulis</taxon>
    </lineage>
</organism>
<accession>A0ABW1SCR7</accession>
<dbReference type="PRINTS" id="PR00126">
    <property type="entry name" value="ATPASEGAMMA"/>
</dbReference>
<keyword evidence="9 10" id="KW-0066">ATP synthesis</keyword>
<dbReference type="PROSITE" id="PS00153">
    <property type="entry name" value="ATPASE_GAMMA"/>
    <property type="match status" value="1"/>
</dbReference>
<dbReference type="EMBL" id="JBHSSW010000028">
    <property type="protein sequence ID" value="MFC6199367.1"/>
    <property type="molecule type" value="Genomic_DNA"/>
</dbReference>
<dbReference type="Gene3D" id="1.10.287.80">
    <property type="entry name" value="ATP synthase, gamma subunit, helix hairpin domain"/>
    <property type="match status" value="1"/>
</dbReference>
<comment type="subcellular location">
    <subcellularLocation>
        <location evidence="10">Cell membrane</location>
        <topology evidence="10">Peripheral membrane protein</topology>
    </subcellularLocation>
    <subcellularLocation>
        <location evidence="2">Membrane</location>
        <topology evidence="2">Peripheral membrane protein</topology>
    </subcellularLocation>
</comment>
<dbReference type="InterPro" id="IPR000131">
    <property type="entry name" value="ATP_synth_F1_gsu"/>
</dbReference>